<dbReference type="AlphaFoldDB" id="A0A1G9NIQ0"/>
<dbReference type="Pfam" id="PF01965">
    <property type="entry name" value="DJ-1_PfpI"/>
    <property type="match status" value="1"/>
</dbReference>
<name>A0A1G9NIQ0_9ACTN</name>
<dbReference type="EMBL" id="FNHE01000002">
    <property type="protein sequence ID" value="SDL86271.1"/>
    <property type="molecule type" value="Genomic_DNA"/>
</dbReference>
<dbReference type="SUPFAM" id="SSF52317">
    <property type="entry name" value="Class I glutamine amidotransferase-like"/>
    <property type="match status" value="1"/>
</dbReference>
<gene>
    <name evidence="2" type="ORF">SAMN05660642_01050</name>
</gene>
<dbReference type="Gene3D" id="3.40.50.880">
    <property type="match status" value="1"/>
</dbReference>
<reference evidence="3" key="1">
    <citation type="submission" date="2016-10" db="EMBL/GenBank/DDBJ databases">
        <authorList>
            <person name="Varghese N."/>
            <person name="Submissions S."/>
        </authorList>
    </citation>
    <scope>NUCLEOTIDE SEQUENCE [LARGE SCALE GENOMIC DNA]</scope>
    <source>
        <strain evidence="3">DSM 45419</strain>
    </source>
</reference>
<feature type="domain" description="DJ-1/PfpI" evidence="1">
    <location>
        <begin position="10"/>
        <end position="177"/>
    </location>
</feature>
<dbReference type="PANTHER" id="PTHR43130:SF3">
    <property type="entry name" value="HTH-TYPE TRANSCRIPTIONAL REGULATOR RV1931C"/>
    <property type="match status" value="1"/>
</dbReference>
<protein>
    <submittedName>
        <fullName evidence="2">DJ-1/PfpI family protein</fullName>
    </submittedName>
</protein>
<dbReference type="PANTHER" id="PTHR43130">
    <property type="entry name" value="ARAC-FAMILY TRANSCRIPTIONAL REGULATOR"/>
    <property type="match status" value="1"/>
</dbReference>
<dbReference type="STRING" id="1137991.SAMN05660642_01050"/>
<dbReference type="CDD" id="cd03139">
    <property type="entry name" value="GATase1_PfpI_2"/>
    <property type="match status" value="1"/>
</dbReference>
<organism evidence="2 3">
    <name type="scientific">Geodermatophilus siccatus</name>
    <dbReference type="NCBI Taxonomy" id="1137991"/>
    <lineage>
        <taxon>Bacteria</taxon>
        <taxon>Bacillati</taxon>
        <taxon>Actinomycetota</taxon>
        <taxon>Actinomycetes</taxon>
        <taxon>Geodermatophilales</taxon>
        <taxon>Geodermatophilaceae</taxon>
        <taxon>Geodermatophilus</taxon>
    </lineage>
</organism>
<dbReference type="InterPro" id="IPR029062">
    <property type="entry name" value="Class_I_gatase-like"/>
</dbReference>
<dbReference type="InterPro" id="IPR052158">
    <property type="entry name" value="INH-QAR"/>
</dbReference>
<accession>A0A1G9NIQ0</accession>
<dbReference type="InterPro" id="IPR002818">
    <property type="entry name" value="DJ-1/PfpI"/>
</dbReference>
<evidence type="ECO:0000313" key="3">
    <source>
        <dbReference type="Proteomes" id="UP000198680"/>
    </source>
</evidence>
<dbReference type="Proteomes" id="UP000198680">
    <property type="component" value="Unassembled WGS sequence"/>
</dbReference>
<proteinExistence type="predicted"/>
<dbReference type="RefSeq" id="WP_091214704.1">
    <property type="nucleotide sequence ID" value="NZ_FNHE01000002.1"/>
</dbReference>
<sequence length="197" mass="21110">MTTTPGTRHIGILLFDVMEELDAVGPWEVFAWWTRHFPADGYTATTFSSDGRPVTCEKGLVVQPHHSTATVPPLDVLLHPGGDGTQAMLTDRAHLAWLCEQRAHVPLVTSVCTGSTVLAAAGLLRGRPATSNRGALEQLRSIDPTITLRPGARFVDDGDVITSAGISAGIDMALHIVGRLAGRERAQQVREGIEYAP</sequence>
<keyword evidence="3" id="KW-1185">Reference proteome</keyword>
<evidence type="ECO:0000259" key="1">
    <source>
        <dbReference type="Pfam" id="PF01965"/>
    </source>
</evidence>
<dbReference type="OrthoDB" id="4265717at2"/>
<evidence type="ECO:0000313" key="2">
    <source>
        <dbReference type="EMBL" id="SDL86271.1"/>
    </source>
</evidence>